<accession>A0A0G0HTN0</accession>
<protein>
    <submittedName>
        <fullName evidence="1">Glycoprotein</fullName>
    </submittedName>
</protein>
<organism evidence="1 2">
    <name type="scientific">Candidatus Yanofskybacteria bacterium GW2011_GWC2_37_9</name>
    <dbReference type="NCBI Taxonomy" id="1619028"/>
    <lineage>
        <taxon>Bacteria</taxon>
        <taxon>Candidatus Yanofskyibacteriota</taxon>
    </lineage>
</organism>
<name>A0A0G0HTN0_9BACT</name>
<evidence type="ECO:0000313" key="2">
    <source>
        <dbReference type="Proteomes" id="UP000034430"/>
    </source>
</evidence>
<dbReference type="AlphaFoldDB" id="A0A0G0HTN0"/>
<comment type="caution">
    <text evidence="1">The sequence shown here is derived from an EMBL/GenBank/DDBJ whole genome shotgun (WGS) entry which is preliminary data.</text>
</comment>
<gene>
    <name evidence="1" type="ORF">US65_C0037G0010</name>
</gene>
<proteinExistence type="predicted"/>
<dbReference type="EMBL" id="LBTU01000037">
    <property type="protein sequence ID" value="KKQ46508.1"/>
    <property type="molecule type" value="Genomic_DNA"/>
</dbReference>
<dbReference type="Proteomes" id="UP000034430">
    <property type="component" value="Unassembled WGS sequence"/>
</dbReference>
<evidence type="ECO:0000313" key="1">
    <source>
        <dbReference type="EMBL" id="KKQ46508.1"/>
    </source>
</evidence>
<reference evidence="1 2" key="1">
    <citation type="journal article" date="2015" name="Nature">
        <title>rRNA introns, odd ribosomes, and small enigmatic genomes across a large radiation of phyla.</title>
        <authorList>
            <person name="Brown C.T."/>
            <person name="Hug L.A."/>
            <person name="Thomas B.C."/>
            <person name="Sharon I."/>
            <person name="Castelle C.J."/>
            <person name="Singh A."/>
            <person name="Wilkins M.J."/>
            <person name="Williams K.H."/>
            <person name="Banfield J.F."/>
        </authorList>
    </citation>
    <scope>NUCLEOTIDE SEQUENCE [LARGE SCALE GENOMIC DNA]</scope>
</reference>
<sequence>MIIKKLFLSRFVSGITIAALLLVLVGPQLAYAAQVTSFSVLLTREKASTLSNQTITFTIPTAINASETMILTYDNSTSIAAALDFEDIDLADDGVDLVLAAAPSGTTWGVVRTSATVITFTNGSAAVASGSIVTIEIGTNATSVAAGVEQITNGTAGSSTLALSGTMGTVDITGTAAMSIIADDQVVITATVAPTITFTISDNTIEFGTLSSSAARWADDSAGSATDVAAHTLTAATNATGGYIVSYNGATLTSGGDTITVASLTDDADGVQGSESFGLSIATDGDATITSGYAYAGTPDWKWVASTTTTIITEAGPTATETFSMHYLANITGATEAGAYTTTATYIATGTF</sequence>